<dbReference type="GO" id="GO:0031177">
    <property type="term" value="F:phosphopantetheine binding"/>
    <property type="evidence" value="ECO:0007669"/>
    <property type="project" value="InterPro"/>
</dbReference>
<dbReference type="InterPro" id="IPR006162">
    <property type="entry name" value="Ppantetheine_attach_site"/>
</dbReference>
<dbReference type="GO" id="GO:0004312">
    <property type="term" value="F:fatty acid synthase activity"/>
    <property type="evidence" value="ECO:0007669"/>
    <property type="project" value="TreeGrafter"/>
</dbReference>
<dbReference type="SMART" id="SM00827">
    <property type="entry name" value="PKS_AT"/>
    <property type="match status" value="1"/>
</dbReference>
<dbReference type="SMART" id="SM00829">
    <property type="entry name" value="PKS_ER"/>
    <property type="match status" value="1"/>
</dbReference>
<dbReference type="SUPFAM" id="SSF55048">
    <property type="entry name" value="Probable ACP-binding domain of malonyl-CoA ACP transacylase"/>
    <property type="match status" value="1"/>
</dbReference>
<dbReference type="PROSITE" id="PS52019">
    <property type="entry name" value="PKS_MFAS_DH"/>
    <property type="match status" value="1"/>
</dbReference>
<feature type="region of interest" description="C-terminal hotdog fold" evidence="8">
    <location>
        <begin position="543"/>
        <end position="699"/>
    </location>
</feature>
<keyword evidence="6" id="KW-0511">Multifunctional enzyme</keyword>
<evidence type="ECO:0000259" key="9">
    <source>
        <dbReference type="PROSITE" id="PS50075"/>
    </source>
</evidence>
<dbReference type="Pfam" id="PF14765">
    <property type="entry name" value="PS-DH"/>
    <property type="match status" value="1"/>
</dbReference>
<dbReference type="InterPro" id="IPR049900">
    <property type="entry name" value="PKS_mFAS_DH"/>
</dbReference>
<dbReference type="InterPro" id="IPR050091">
    <property type="entry name" value="PKS_NRPS_Biosynth_Enz"/>
</dbReference>
<dbReference type="SUPFAM" id="SSF53335">
    <property type="entry name" value="S-adenosyl-L-methionine-dependent methyltransferases"/>
    <property type="match status" value="1"/>
</dbReference>
<dbReference type="Pfam" id="PF21089">
    <property type="entry name" value="PKS_DH_N"/>
    <property type="match status" value="1"/>
</dbReference>
<dbReference type="Proteomes" id="UP001295740">
    <property type="component" value="Unassembled WGS sequence"/>
</dbReference>
<keyword evidence="2" id="KW-0597">Phosphoprotein</keyword>
<dbReference type="InterPro" id="IPR020807">
    <property type="entry name" value="PKS_DH"/>
</dbReference>
<proteinExistence type="predicted"/>
<dbReference type="InterPro" id="IPR001227">
    <property type="entry name" value="Ac_transferase_dom_sf"/>
</dbReference>
<protein>
    <submittedName>
        <fullName evidence="11">Uu.00g095000.m01.CDS01</fullName>
    </submittedName>
</protein>
<evidence type="ECO:0000256" key="1">
    <source>
        <dbReference type="ARBA" id="ARBA00022450"/>
    </source>
</evidence>
<evidence type="ECO:0000256" key="6">
    <source>
        <dbReference type="ARBA" id="ARBA00023268"/>
    </source>
</evidence>
<feature type="domain" description="Carrier" evidence="9">
    <location>
        <begin position="1890"/>
        <end position="1968"/>
    </location>
</feature>
<name>A0AAI8VNT7_9PEZI</name>
<dbReference type="InterPro" id="IPR042104">
    <property type="entry name" value="PKS_dehydratase_sf"/>
</dbReference>
<dbReference type="InterPro" id="IPR020806">
    <property type="entry name" value="PKS_PP-bd"/>
</dbReference>
<dbReference type="SUPFAM" id="SSF50129">
    <property type="entry name" value="GroES-like"/>
    <property type="match status" value="1"/>
</dbReference>
<dbReference type="SUPFAM" id="SSF52151">
    <property type="entry name" value="FabD/lysophospholipase-like"/>
    <property type="match status" value="1"/>
</dbReference>
<dbReference type="CDD" id="cd02440">
    <property type="entry name" value="AdoMet_MTases"/>
    <property type="match status" value="1"/>
</dbReference>
<dbReference type="Gene3D" id="3.40.366.10">
    <property type="entry name" value="Malonyl-Coenzyme A Acyl Carrier Protein, domain 2"/>
    <property type="match status" value="1"/>
</dbReference>
<dbReference type="InterPro" id="IPR013154">
    <property type="entry name" value="ADH-like_N"/>
</dbReference>
<dbReference type="InterPro" id="IPR020843">
    <property type="entry name" value="ER"/>
</dbReference>
<dbReference type="SMART" id="SM00823">
    <property type="entry name" value="PKS_PP"/>
    <property type="match status" value="1"/>
</dbReference>
<evidence type="ECO:0000256" key="3">
    <source>
        <dbReference type="ARBA" id="ARBA00022679"/>
    </source>
</evidence>
<dbReference type="InterPro" id="IPR049552">
    <property type="entry name" value="PKS_DH_N"/>
</dbReference>
<sequence>MGADLVEFSAFKESLEEANIYFRSLGCTWSVLDELSATPLSSRIDDPRLAQPLCTALQVAHVDLLTAWGVSSQAVVGHSSGEIAAAYCTGALTRESAWLVAYFRGEAVTKLAVHPQNSKGAMLAVGLSEVELEPHIAAVVAEGEASNLTCACINSYQSTTVAGVESYIDKLASRLRSNKIFARKLNVPVAYHSPQMLQVADAYKAMLEGYLATRPQSACSPRPLFFSSVLGSELSDEDLCQASYWVSNLVSKVRFSEAVKLMVSSLSEPKPAVLPYLIEVGPHPTLQRPVKEILGDDADYMYDHIVQRNQSSGRTAMEMLGKLVIHGYPVNVEAANNYASSGYEPKMLLNLPRYPFNHTQSYSLESRLSRNRRFRKSPRHELLGNPTTDWNPYEPKWRFTIRESDLPWVVDHKIDGTVLYPAAGMLAMVLEGARALTTGDTTVVGYRLRDVSVTSALVVPITDDGIETQLHMHPHSRLPADRSAPAWAFAIYSVMDNNWELHISSQAFTVQRATTDLVSGGILDGCAQPAHANGFSEASGRCTDRIDSAQFYSDIHKKGFHFGKTFQTLDDISVNHRDREATARVTFGQWTQLVRQHELRDHIIHPSTLDSLLHVLFASTRQSWHVWPTMVPTRFSDVYISCGLLEGLREDAMLLHGKIISRGISHMDGDVVAVDSVTKAPMIIARGCRLSAFHASNQQEGMLPKLATLFHQLHWKPDISLMSQCQIEEYCCREPRGLPGHEIDRRTETVCRHFMSTALEALLDTFLPSKPELQNYTQWATGFLEREKQATSDLIQDWSGFDQDGMGSNLIDDYRASSSANNSLVLFLSNLPAILAGEVDPLHLMFNDGVAESFYERPIFSLSAYRIALYMDLLAHKNSNIHIIEVGAGTGSATNAVLDVLSRQGRFTGSSPRFNKYDFTDISPSLFAKVQERYAGYSSGMRYKTLDIGRDPTEQGFEPNSYDVVIAASVLHATENIETTLENVKKLLRPGGQLIFAEPTNHRIATIPCFSGVLPGWWLSTDEFRTSGPLLSKQDWNRALLHAGFEGLRVSLSDDVEENHVLTVMVSCLPSSANHKNDPTTVIIAETGEQREIANTLQAELASRTESACDIHSLDSYVSVPDKYEQCISLIEIWNPVLDRMTEVQFQALQQILRASKQIIWVNDSCGEVPSKPESSMISGFGETIMRENPDTSFIHLNLDPGPSVATDILRIVQHRRSVHTRQMETDLLKQSDVFLIPRVVEAPHINKLLEYESGGTLPKATAVDKEWESADNALELHHIPKGLDSFHYAFDPRPLQALHESEVRVLVKATGINFKDVMVALNQVADDHIGQEFAGVVTQIGSSSETTFRPGDKVCGFTDGSFRTFVRAKNSHLMKVPESMPFGEASAIPIAYATAHGGSGQAAVQIAQSVGATVYVTVSTPEKKKLLMGRYHIHSDQFFSSRHLAFAQQIMQRTDGRGVDVVLNSLSGQALTETWRCLAAFGRFIELGKRDIAAFKDLPMEPFQRNVSFCSLDLAVVSKHNDALMRKIMREVQSLVLDESTRKYSAAYPLTVFKRSGFEDAFRLLQTGQHSGKAVVDWEQDDILQVIPKRELDYEFDSNATYFITGGLGGVGRSIAAWMSRHGAKHLVLLSRSGVKTPAAVELVTSLENSGVCVYTPRCDITDADALKAVVQHVQASMPPIRGCIQGSMVIKNSMFQDFTLREFQASIDPKVKGTWNLHHQLPPQMDFFVLLSSIAGVHGASSQANYAAANAFLDAFARFRHAQGQRCISLDLGIIENIGYIAERIDVVQGFAMSYLDYKSLREQDLHFMLKYACNPRLSVSSPWETQLLGALTTPASVKRGGFIQDHGWMRLPMFCHLYQMEQDVESPSAAIQPDSSGFQLRAAESLDEAAAVVAALLARRLALSLAVPVEDIDINCPPHTYGVDSLLAVELVHWFSTEIRSDMPTVQILGSTTTAQLGLLAAAKSDHVLNRD</sequence>
<dbReference type="InterPro" id="IPR014043">
    <property type="entry name" value="Acyl_transferase_dom"/>
</dbReference>
<evidence type="ECO:0000259" key="10">
    <source>
        <dbReference type="PROSITE" id="PS52019"/>
    </source>
</evidence>
<feature type="domain" description="PKS/mFAS DH" evidence="10">
    <location>
        <begin position="380"/>
        <end position="699"/>
    </location>
</feature>
<dbReference type="InterPro" id="IPR036736">
    <property type="entry name" value="ACP-like_sf"/>
</dbReference>
<dbReference type="GO" id="GO:0006633">
    <property type="term" value="P:fatty acid biosynthetic process"/>
    <property type="evidence" value="ECO:0007669"/>
    <property type="project" value="TreeGrafter"/>
</dbReference>
<dbReference type="InterPro" id="IPR049551">
    <property type="entry name" value="PKS_DH_C"/>
</dbReference>
<dbReference type="PANTHER" id="PTHR43775:SF29">
    <property type="entry name" value="ASPERFURANONE POLYKETIDE SYNTHASE AFOG-RELATED"/>
    <property type="match status" value="1"/>
</dbReference>
<dbReference type="InterPro" id="IPR036291">
    <property type="entry name" value="NAD(P)-bd_dom_sf"/>
</dbReference>
<dbReference type="InterPro" id="IPR009081">
    <property type="entry name" value="PP-bd_ACP"/>
</dbReference>
<evidence type="ECO:0000256" key="4">
    <source>
        <dbReference type="ARBA" id="ARBA00022857"/>
    </source>
</evidence>
<dbReference type="GO" id="GO:0016491">
    <property type="term" value="F:oxidoreductase activity"/>
    <property type="evidence" value="ECO:0007669"/>
    <property type="project" value="UniProtKB-KW"/>
</dbReference>
<dbReference type="PROSITE" id="PS00012">
    <property type="entry name" value="PHOSPHOPANTETHEINE"/>
    <property type="match status" value="1"/>
</dbReference>
<dbReference type="Pfam" id="PF08242">
    <property type="entry name" value="Methyltransf_12"/>
    <property type="match status" value="1"/>
</dbReference>
<dbReference type="GO" id="GO:0030639">
    <property type="term" value="P:polyketide biosynthetic process"/>
    <property type="evidence" value="ECO:0007669"/>
    <property type="project" value="UniProtKB-ARBA"/>
</dbReference>
<dbReference type="InterPro" id="IPR056501">
    <property type="entry name" value="NAD-bd_HRPKS_sdrA"/>
</dbReference>
<evidence type="ECO:0000313" key="11">
    <source>
        <dbReference type="EMBL" id="CAJ2508314.1"/>
    </source>
</evidence>
<reference evidence="11" key="1">
    <citation type="submission" date="2023-10" db="EMBL/GenBank/DDBJ databases">
        <authorList>
            <person name="Hackl T."/>
        </authorList>
    </citation>
    <scope>NUCLEOTIDE SEQUENCE</scope>
</reference>
<keyword evidence="4" id="KW-0521">NADP</keyword>
<dbReference type="Gene3D" id="1.10.1200.10">
    <property type="entry name" value="ACP-like"/>
    <property type="match status" value="1"/>
</dbReference>
<feature type="region of interest" description="N-terminal hotdog fold" evidence="8">
    <location>
        <begin position="380"/>
        <end position="514"/>
    </location>
</feature>
<comment type="caution">
    <text evidence="11">The sequence shown here is derived from an EMBL/GenBank/DDBJ whole genome shotgun (WGS) entry which is preliminary data.</text>
</comment>
<keyword evidence="7" id="KW-0012">Acyltransferase</keyword>
<evidence type="ECO:0000256" key="5">
    <source>
        <dbReference type="ARBA" id="ARBA00023002"/>
    </source>
</evidence>
<dbReference type="EMBL" id="CAUWAG010000010">
    <property type="protein sequence ID" value="CAJ2508314.1"/>
    <property type="molecule type" value="Genomic_DNA"/>
</dbReference>
<keyword evidence="3" id="KW-0808">Transferase</keyword>
<dbReference type="InterPro" id="IPR013217">
    <property type="entry name" value="Methyltransf_12"/>
</dbReference>
<organism evidence="11 12">
    <name type="scientific">Anthostomella pinea</name>
    <dbReference type="NCBI Taxonomy" id="933095"/>
    <lineage>
        <taxon>Eukaryota</taxon>
        <taxon>Fungi</taxon>
        <taxon>Dikarya</taxon>
        <taxon>Ascomycota</taxon>
        <taxon>Pezizomycotina</taxon>
        <taxon>Sordariomycetes</taxon>
        <taxon>Xylariomycetidae</taxon>
        <taxon>Xylariales</taxon>
        <taxon>Xylariaceae</taxon>
        <taxon>Anthostomella</taxon>
    </lineage>
</organism>
<dbReference type="InterPro" id="IPR029063">
    <property type="entry name" value="SAM-dependent_MTases_sf"/>
</dbReference>
<dbReference type="InterPro" id="IPR013968">
    <property type="entry name" value="PKS_KR"/>
</dbReference>
<dbReference type="CDD" id="cd05195">
    <property type="entry name" value="enoyl_red"/>
    <property type="match status" value="1"/>
</dbReference>
<dbReference type="InterPro" id="IPR011032">
    <property type="entry name" value="GroES-like_sf"/>
</dbReference>
<dbReference type="InterPro" id="IPR057326">
    <property type="entry name" value="KR_dom"/>
</dbReference>
<gene>
    <name evidence="11" type="ORF">KHLLAP_LOCUS8782</name>
</gene>
<dbReference type="InterPro" id="IPR016035">
    <property type="entry name" value="Acyl_Trfase/lysoPLipase"/>
</dbReference>
<keyword evidence="12" id="KW-1185">Reference proteome</keyword>
<dbReference type="Gene3D" id="3.40.50.150">
    <property type="entry name" value="Vaccinia Virus protein VP39"/>
    <property type="match status" value="1"/>
</dbReference>
<dbReference type="Pfam" id="PF13602">
    <property type="entry name" value="ADH_zinc_N_2"/>
    <property type="match status" value="1"/>
</dbReference>
<dbReference type="SUPFAM" id="SSF51735">
    <property type="entry name" value="NAD(P)-binding Rossmann-fold domains"/>
    <property type="match status" value="2"/>
</dbReference>
<dbReference type="PANTHER" id="PTHR43775">
    <property type="entry name" value="FATTY ACID SYNTHASE"/>
    <property type="match status" value="1"/>
</dbReference>
<dbReference type="SMART" id="SM00822">
    <property type="entry name" value="PKS_KR"/>
    <property type="match status" value="1"/>
</dbReference>
<dbReference type="Gene3D" id="3.10.129.110">
    <property type="entry name" value="Polyketide synthase dehydratase"/>
    <property type="match status" value="1"/>
</dbReference>
<evidence type="ECO:0000256" key="8">
    <source>
        <dbReference type="PROSITE-ProRule" id="PRU01363"/>
    </source>
</evidence>
<dbReference type="SMART" id="SM00826">
    <property type="entry name" value="PKS_DH"/>
    <property type="match status" value="1"/>
</dbReference>
<dbReference type="PROSITE" id="PS50075">
    <property type="entry name" value="CARRIER"/>
    <property type="match status" value="1"/>
</dbReference>
<dbReference type="Pfam" id="PF23114">
    <property type="entry name" value="NAD-bd_HRPKS_sdrA"/>
    <property type="match status" value="1"/>
</dbReference>
<evidence type="ECO:0000256" key="7">
    <source>
        <dbReference type="ARBA" id="ARBA00023315"/>
    </source>
</evidence>
<dbReference type="Pfam" id="PF08659">
    <property type="entry name" value="KR"/>
    <property type="match status" value="1"/>
</dbReference>
<dbReference type="InterPro" id="IPR016036">
    <property type="entry name" value="Malonyl_transacylase_ACP-bd"/>
</dbReference>
<dbReference type="SUPFAM" id="SSF47336">
    <property type="entry name" value="ACP-like"/>
    <property type="match status" value="1"/>
</dbReference>
<accession>A0AAI8VNT7</accession>
<keyword evidence="5" id="KW-0560">Oxidoreductase</keyword>
<evidence type="ECO:0000313" key="12">
    <source>
        <dbReference type="Proteomes" id="UP001295740"/>
    </source>
</evidence>
<dbReference type="Pfam" id="PF08240">
    <property type="entry name" value="ADH_N"/>
    <property type="match status" value="1"/>
</dbReference>
<dbReference type="Gene3D" id="3.90.180.10">
    <property type="entry name" value="Medium-chain alcohol dehydrogenases, catalytic domain"/>
    <property type="match status" value="1"/>
</dbReference>
<evidence type="ECO:0000256" key="2">
    <source>
        <dbReference type="ARBA" id="ARBA00022553"/>
    </source>
</evidence>
<feature type="active site" description="Proton donor; for dehydratase activity" evidence="8">
    <location>
        <position position="610"/>
    </location>
</feature>
<keyword evidence="1" id="KW-0596">Phosphopantetheine</keyword>
<dbReference type="Gene3D" id="3.40.50.720">
    <property type="entry name" value="NAD(P)-binding Rossmann-like Domain"/>
    <property type="match status" value="1"/>
</dbReference>
<feature type="active site" description="Proton acceptor; for dehydratase activity" evidence="8">
    <location>
        <position position="412"/>
    </location>
</feature>
<dbReference type="Pfam" id="PF00698">
    <property type="entry name" value="Acyl_transf_1"/>
    <property type="match status" value="1"/>
</dbReference>